<dbReference type="Proteomes" id="UP000215256">
    <property type="component" value="Chromosome 2"/>
</dbReference>
<organism evidence="1 2">
    <name type="scientific">Ochrobactrum quorumnocens</name>
    <dbReference type="NCBI Taxonomy" id="271865"/>
    <lineage>
        <taxon>Bacteria</taxon>
        <taxon>Pseudomonadati</taxon>
        <taxon>Pseudomonadota</taxon>
        <taxon>Alphaproteobacteria</taxon>
        <taxon>Hyphomicrobiales</taxon>
        <taxon>Brucellaceae</taxon>
        <taxon>Brucella/Ochrobactrum group</taxon>
        <taxon>Ochrobactrum</taxon>
    </lineage>
</organism>
<accession>A0A248UB84</accession>
<protein>
    <submittedName>
        <fullName evidence="1">Transposase family protein</fullName>
    </submittedName>
</protein>
<gene>
    <name evidence="1" type="ORF">CES85_4453</name>
</gene>
<name>A0A248UB84_9HYPH</name>
<proteinExistence type="predicted"/>
<sequence>MRNRDPVGFDTWLEQAKGSLLASFASGLQRDGDSIRAAFEEIWSTGPVEGQINKLKLIKGVCMGGPNKICCDRWYSPNNQSTMTTQRLARR</sequence>
<dbReference type="EMBL" id="CP022603">
    <property type="protein sequence ID" value="ASV83671.1"/>
    <property type="molecule type" value="Genomic_DNA"/>
</dbReference>
<reference evidence="1 2" key="1">
    <citation type="submission" date="2017-07" db="EMBL/GenBank/DDBJ databases">
        <title>Phylogenetic study on the rhizospheric bacterium Ochrobactrum sp. A44.</title>
        <authorList>
            <person name="Krzyzanowska D.M."/>
            <person name="Ossowicki A."/>
            <person name="Rajewska M."/>
            <person name="Maciag T."/>
            <person name="Kaczynski Z."/>
            <person name="Czerwicka M."/>
            <person name="Jafra S."/>
        </authorList>
    </citation>
    <scope>NUCLEOTIDE SEQUENCE [LARGE SCALE GENOMIC DNA]</scope>
    <source>
        <strain evidence="1 2">A44</strain>
    </source>
</reference>
<evidence type="ECO:0000313" key="2">
    <source>
        <dbReference type="Proteomes" id="UP000215256"/>
    </source>
</evidence>
<dbReference type="KEGG" id="och:CES85_4453"/>
<evidence type="ECO:0000313" key="1">
    <source>
        <dbReference type="EMBL" id="ASV83671.1"/>
    </source>
</evidence>
<dbReference type="OrthoDB" id="46712at2"/>
<dbReference type="AlphaFoldDB" id="A0A248UB84"/>
<dbReference type="RefSeq" id="WP_095444596.1">
    <property type="nucleotide sequence ID" value="NZ_CP022603.1"/>
</dbReference>